<organism evidence="2 3">
    <name type="scientific">Aureobasidium pullulans</name>
    <name type="common">Black yeast</name>
    <name type="synonym">Pullularia pullulans</name>
    <dbReference type="NCBI Taxonomy" id="5580"/>
    <lineage>
        <taxon>Eukaryota</taxon>
        <taxon>Fungi</taxon>
        <taxon>Dikarya</taxon>
        <taxon>Ascomycota</taxon>
        <taxon>Pezizomycotina</taxon>
        <taxon>Dothideomycetes</taxon>
        <taxon>Dothideomycetidae</taxon>
        <taxon>Dothideales</taxon>
        <taxon>Saccotheciaceae</taxon>
        <taxon>Aureobasidium</taxon>
    </lineage>
</organism>
<dbReference type="SUPFAM" id="SSF53167">
    <property type="entry name" value="Purine and uridine phosphorylases"/>
    <property type="match status" value="1"/>
</dbReference>
<dbReference type="Pfam" id="PF01048">
    <property type="entry name" value="PNP_UDP_1"/>
    <property type="match status" value="1"/>
</dbReference>
<accession>A0ABR0TCC7</accession>
<dbReference type="InterPro" id="IPR053137">
    <property type="entry name" value="NLR-like"/>
</dbReference>
<protein>
    <recommendedName>
        <fullName evidence="1">Nucleoside phosphorylase domain-containing protein</fullName>
    </recommendedName>
</protein>
<sequence length="159" mass="17334">MRPAARDDFEIAIICAPLLEAAAVLDSLNQRYDKDDSGYGKQEGDTNTYPTGQIGQHNVVLAHMPGIGISSAARVASRLQLSFRGIGLALFVGACGGVPFDRSTPAIVPGDVVISTSVVEFDFGRRYPHHFRRKSGLKDTLGRPRTEIRELVSKFEMVM</sequence>
<evidence type="ECO:0000313" key="3">
    <source>
        <dbReference type="Proteomes" id="UP001341245"/>
    </source>
</evidence>
<proteinExistence type="predicted"/>
<evidence type="ECO:0000259" key="1">
    <source>
        <dbReference type="Pfam" id="PF01048"/>
    </source>
</evidence>
<keyword evidence="3" id="KW-1185">Reference proteome</keyword>
<name>A0ABR0TCC7_AURPU</name>
<gene>
    <name evidence="2" type="ORF">QM012_002404</name>
</gene>
<feature type="domain" description="Nucleoside phosphorylase" evidence="1">
    <location>
        <begin position="10"/>
        <end position="129"/>
    </location>
</feature>
<dbReference type="PANTHER" id="PTHR46082">
    <property type="entry name" value="ATP/GTP-BINDING PROTEIN-RELATED"/>
    <property type="match status" value="1"/>
</dbReference>
<dbReference type="InterPro" id="IPR035994">
    <property type="entry name" value="Nucleoside_phosphorylase_sf"/>
</dbReference>
<dbReference type="InterPro" id="IPR000845">
    <property type="entry name" value="Nucleoside_phosphorylase_d"/>
</dbReference>
<evidence type="ECO:0000313" key="2">
    <source>
        <dbReference type="EMBL" id="KAK6001914.1"/>
    </source>
</evidence>
<comment type="caution">
    <text evidence="2">The sequence shown here is derived from an EMBL/GenBank/DDBJ whole genome shotgun (WGS) entry which is preliminary data.</text>
</comment>
<dbReference type="Gene3D" id="3.40.50.1580">
    <property type="entry name" value="Nucleoside phosphorylase domain"/>
    <property type="match status" value="1"/>
</dbReference>
<dbReference type="PANTHER" id="PTHR46082:SF6">
    <property type="entry name" value="AAA+ ATPASE DOMAIN-CONTAINING PROTEIN-RELATED"/>
    <property type="match status" value="1"/>
</dbReference>
<dbReference type="EMBL" id="JASGXD010000013">
    <property type="protein sequence ID" value="KAK6001914.1"/>
    <property type="molecule type" value="Genomic_DNA"/>
</dbReference>
<dbReference type="Proteomes" id="UP001341245">
    <property type="component" value="Unassembled WGS sequence"/>
</dbReference>
<reference evidence="2 3" key="1">
    <citation type="submission" date="2023-11" db="EMBL/GenBank/DDBJ databases">
        <title>Draft genome sequence and annotation of the polyextremotolerant black yeast-like fungus Aureobasidium pullulans NRRL 62042.</title>
        <authorList>
            <person name="Dielentheis-Frenken M.R.E."/>
            <person name="Wibberg D."/>
            <person name="Blank L.M."/>
            <person name="Tiso T."/>
        </authorList>
    </citation>
    <scope>NUCLEOTIDE SEQUENCE [LARGE SCALE GENOMIC DNA]</scope>
    <source>
        <strain evidence="2 3">NRRL 62042</strain>
    </source>
</reference>